<name>A0ABN7RWR5_OIKDI</name>
<reference evidence="1 2" key="1">
    <citation type="submission" date="2021-04" db="EMBL/GenBank/DDBJ databases">
        <authorList>
            <person name="Bliznina A."/>
        </authorList>
    </citation>
    <scope>NUCLEOTIDE SEQUENCE [LARGE SCALE GENOMIC DNA]</scope>
</reference>
<evidence type="ECO:0000313" key="2">
    <source>
        <dbReference type="Proteomes" id="UP001158576"/>
    </source>
</evidence>
<accession>A0ABN7RWR5</accession>
<evidence type="ECO:0000313" key="1">
    <source>
        <dbReference type="EMBL" id="CAG5085783.1"/>
    </source>
</evidence>
<protein>
    <submittedName>
        <fullName evidence="1">Oidioi.mRNA.OKI2018_I69.PAR.g11008.t1.cds</fullName>
    </submittedName>
</protein>
<dbReference type="Proteomes" id="UP001158576">
    <property type="component" value="Chromosome PAR"/>
</dbReference>
<dbReference type="Gene3D" id="6.10.110.10">
    <property type="match status" value="1"/>
</dbReference>
<sequence>MIFDEKYFDFENGEVKIKPFQFTQAQSKSHLDSFSWASALAGAKSAPMLSSSGISSFLLPLLSTAGFGPTGILPQSLASYYQNTVGNIPPNTFFPLLQSIGAKEAFAVAGVKAGGVVAAVDSYFRNSK</sequence>
<dbReference type="InterPro" id="IPR038213">
    <property type="entry name" value="IFI6/IFI27-like_sf"/>
</dbReference>
<keyword evidence="2" id="KW-1185">Reference proteome</keyword>
<organism evidence="1 2">
    <name type="scientific">Oikopleura dioica</name>
    <name type="common">Tunicate</name>
    <dbReference type="NCBI Taxonomy" id="34765"/>
    <lineage>
        <taxon>Eukaryota</taxon>
        <taxon>Metazoa</taxon>
        <taxon>Chordata</taxon>
        <taxon>Tunicata</taxon>
        <taxon>Appendicularia</taxon>
        <taxon>Copelata</taxon>
        <taxon>Oikopleuridae</taxon>
        <taxon>Oikopleura</taxon>
    </lineage>
</organism>
<dbReference type="EMBL" id="OU015568">
    <property type="protein sequence ID" value="CAG5085783.1"/>
    <property type="molecule type" value="Genomic_DNA"/>
</dbReference>
<gene>
    <name evidence="1" type="ORF">OKIOD_LOCUS2566</name>
</gene>
<proteinExistence type="predicted"/>